<keyword evidence="2" id="KW-1185">Reference proteome</keyword>
<evidence type="ECO:0000313" key="1">
    <source>
        <dbReference type="EMBL" id="AEH44542.1"/>
    </source>
</evidence>
<dbReference type="RefSeq" id="WP_013907287.1">
    <property type="nucleotide sequence ID" value="NC_015681.1"/>
</dbReference>
<dbReference type="eggNOG" id="COG2358">
    <property type="taxonomic scope" value="Bacteria"/>
</dbReference>
<dbReference type="CDD" id="cd13568">
    <property type="entry name" value="PBP2_TAXI_TRAP_like_3"/>
    <property type="match status" value="1"/>
</dbReference>
<dbReference type="PANTHER" id="PTHR42941">
    <property type="entry name" value="SLL1037 PROTEIN"/>
    <property type="match status" value="1"/>
</dbReference>
<dbReference type="Pfam" id="PF16868">
    <property type="entry name" value="NMT1_3"/>
    <property type="match status" value="1"/>
</dbReference>
<dbReference type="PANTHER" id="PTHR42941:SF1">
    <property type="entry name" value="SLL1037 PROTEIN"/>
    <property type="match status" value="1"/>
</dbReference>
<dbReference type="OrthoDB" id="9776669at2"/>
<sequence>MNVKGWSAVLALITLVLCFPVVSSAQKFITIGTGSVTGVYYPTGGAICRLMNKERKITGVRCTVESTGGSVYNVNMIKKGELDFGIAQSDVVYQAFTGTGRFKGKPIKNLRVVMSIHPELMTLVVRKDSGIKSFYDLKGKTINIGNPGSGQEATSRAIFEYCKNVVSLKDITPEYLKASECPNALKDRKIEGYFYMVGHPTANIKDAANSVDIDLINLDNVPCIKKLVEDKPYYAWGTIPAKMYRGVNHPTNTFGVKAILVTSDKMDPKIVYNMVKVILDNFDTFKKMHPAYKHLTKKDLLKGFDKSMMHPGAVKAFKEAGLL</sequence>
<gene>
    <name evidence="1" type="ordered locus">Thein_0662</name>
</gene>
<dbReference type="NCBIfam" id="TIGR02122">
    <property type="entry name" value="TRAP_TAXI"/>
    <property type="match status" value="1"/>
</dbReference>
<dbReference type="HOGENOM" id="CLU_033215_0_1_0"/>
<dbReference type="SUPFAM" id="SSF53850">
    <property type="entry name" value="Periplasmic binding protein-like II"/>
    <property type="match status" value="1"/>
</dbReference>
<dbReference type="PATRIC" id="fig|667014.3.peg.685"/>
<dbReference type="STRING" id="667014.Thein_0662"/>
<name>F8ABT6_THEID</name>
<organism evidence="1 2">
    <name type="scientific">Thermodesulfatator indicus (strain DSM 15286 / JCM 11887 / CIR29812)</name>
    <dbReference type="NCBI Taxonomy" id="667014"/>
    <lineage>
        <taxon>Bacteria</taxon>
        <taxon>Pseudomonadati</taxon>
        <taxon>Thermodesulfobacteriota</taxon>
        <taxon>Thermodesulfobacteria</taxon>
        <taxon>Thermodesulfobacteriales</taxon>
        <taxon>Thermodesulfatatoraceae</taxon>
        <taxon>Thermodesulfatator</taxon>
    </lineage>
</organism>
<reference evidence="2" key="1">
    <citation type="submission" date="2011-04" db="EMBL/GenBank/DDBJ databases">
        <title>The complete genome of Thermodesulfatator indicus DSM 15286.</title>
        <authorList>
            <person name="Lucas S."/>
            <person name="Copeland A."/>
            <person name="Lapidus A."/>
            <person name="Bruce D."/>
            <person name="Goodwin L."/>
            <person name="Pitluck S."/>
            <person name="Peters L."/>
            <person name="Kyrpides N."/>
            <person name="Mavromatis K."/>
            <person name="Pagani I."/>
            <person name="Ivanova N."/>
            <person name="Saunders L."/>
            <person name="Detter J.C."/>
            <person name="Tapia R."/>
            <person name="Han C."/>
            <person name="Land M."/>
            <person name="Hauser L."/>
            <person name="Markowitz V."/>
            <person name="Cheng J.-F."/>
            <person name="Hugenholtz P."/>
            <person name="Woyke T."/>
            <person name="Wu D."/>
            <person name="Spring S."/>
            <person name="Schroeder M."/>
            <person name="Brambilla E."/>
            <person name="Klenk H.-P."/>
            <person name="Eisen J.A."/>
        </authorList>
    </citation>
    <scope>NUCLEOTIDE SEQUENCE [LARGE SCALE GENOMIC DNA]</scope>
    <source>
        <strain evidence="2">DSM 15286 / JCM 11887 / CIR29812</strain>
    </source>
</reference>
<dbReference type="InterPro" id="IPR011852">
    <property type="entry name" value="TRAP_TAXI"/>
</dbReference>
<dbReference type="PaxDb" id="667014-Thein_0662"/>
<evidence type="ECO:0000313" key="2">
    <source>
        <dbReference type="Proteomes" id="UP000006793"/>
    </source>
</evidence>
<protein>
    <submittedName>
        <fullName evidence="1">TRAP transporter solute receptor, TAXI family</fullName>
    </submittedName>
</protein>
<reference evidence="1 2" key="2">
    <citation type="journal article" date="2012" name="Stand. Genomic Sci.">
        <title>Complete genome sequence of the thermophilic sulfate-reducing ocean bacterium Thermodesulfatator indicus type strain (CIR29812(T)).</title>
        <authorList>
            <person name="Anderson I."/>
            <person name="Saunders E."/>
            <person name="Lapidus A."/>
            <person name="Nolan M."/>
            <person name="Lucas S."/>
            <person name="Tice H."/>
            <person name="Del Rio T.G."/>
            <person name="Cheng J.F."/>
            <person name="Han C."/>
            <person name="Tapia R."/>
            <person name="Goodwin L.A."/>
            <person name="Pitluck S."/>
            <person name="Liolios K."/>
            <person name="Mavromatis K."/>
            <person name="Pagani I."/>
            <person name="Ivanova N."/>
            <person name="Mikhailova N."/>
            <person name="Pati A."/>
            <person name="Chen A."/>
            <person name="Palaniappan K."/>
            <person name="Land M."/>
            <person name="Hauser L."/>
            <person name="Jeffries C.D."/>
            <person name="Chang Y.J."/>
            <person name="Brambilla E.M."/>
            <person name="Rohde M."/>
            <person name="Spring S."/>
            <person name="Goker M."/>
            <person name="Detter J.C."/>
            <person name="Woyke T."/>
            <person name="Bristow J."/>
            <person name="Eisen J.A."/>
            <person name="Markowitz V."/>
            <person name="Hugenholtz P."/>
            <person name="Kyrpides N.C."/>
            <person name="Klenk H.P."/>
        </authorList>
    </citation>
    <scope>NUCLEOTIDE SEQUENCE [LARGE SCALE GENOMIC DNA]</scope>
    <source>
        <strain evidence="2">DSM 15286 / JCM 11887 / CIR29812</strain>
    </source>
</reference>
<dbReference type="KEGG" id="tid:Thein_0662"/>
<accession>F8ABT6</accession>
<proteinExistence type="predicted"/>
<dbReference type="Gene3D" id="3.40.190.10">
    <property type="entry name" value="Periplasmic binding protein-like II"/>
    <property type="match status" value="2"/>
</dbReference>
<dbReference type="Proteomes" id="UP000006793">
    <property type="component" value="Chromosome"/>
</dbReference>
<keyword evidence="1" id="KW-0675">Receptor</keyword>
<dbReference type="InParanoid" id="F8ABT6"/>
<dbReference type="EMBL" id="CP002683">
    <property type="protein sequence ID" value="AEH44542.1"/>
    <property type="molecule type" value="Genomic_DNA"/>
</dbReference>
<dbReference type="AlphaFoldDB" id="F8ABT6"/>